<protein>
    <submittedName>
        <fullName evidence="2">DMT family transporter</fullName>
    </submittedName>
</protein>
<organism evidence="2 3">
    <name type="scientific">Vitreoscilla stercoraria</name>
    <dbReference type="NCBI Taxonomy" id="61"/>
    <lineage>
        <taxon>Bacteria</taxon>
        <taxon>Pseudomonadati</taxon>
        <taxon>Pseudomonadota</taxon>
        <taxon>Betaproteobacteria</taxon>
        <taxon>Neisseriales</taxon>
        <taxon>Neisseriaceae</taxon>
        <taxon>Vitreoscilla</taxon>
    </lineage>
</organism>
<keyword evidence="1" id="KW-0812">Transmembrane</keyword>
<proteinExistence type="predicted"/>
<dbReference type="RefSeq" id="WP_019957125.1">
    <property type="nucleotide sequence ID" value="NZ_CP091512.1"/>
</dbReference>
<feature type="transmembrane region" description="Helical" evidence="1">
    <location>
        <begin position="131"/>
        <end position="151"/>
    </location>
</feature>
<feature type="transmembrane region" description="Helical" evidence="1">
    <location>
        <begin position="69"/>
        <end position="89"/>
    </location>
</feature>
<keyword evidence="3" id="KW-1185">Reference proteome</keyword>
<dbReference type="Proteomes" id="UP000832034">
    <property type="component" value="Chromosome"/>
</dbReference>
<dbReference type="EMBL" id="CP091512">
    <property type="protein sequence ID" value="UOO92793.1"/>
    <property type="molecule type" value="Genomic_DNA"/>
</dbReference>
<reference evidence="2" key="1">
    <citation type="submission" date="2021-12" db="EMBL/GenBank/DDBJ databases">
        <authorList>
            <person name="Veyrier F.J."/>
        </authorList>
    </citation>
    <scope>NUCLEOTIDE SEQUENCE</scope>
    <source>
        <strain evidence="2">SAG 1488-6</strain>
    </source>
</reference>
<accession>A0ABY4EDP2</accession>
<evidence type="ECO:0000313" key="2">
    <source>
        <dbReference type="EMBL" id="UOO92793.1"/>
    </source>
</evidence>
<feature type="transmembrane region" description="Helical" evidence="1">
    <location>
        <begin position="36"/>
        <end position="57"/>
    </location>
</feature>
<dbReference type="InterPro" id="IPR006750">
    <property type="entry name" value="YdcZ"/>
</dbReference>
<name>A0ABY4EDP2_VITST</name>
<evidence type="ECO:0000313" key="3">
    <source>
        <dbReference type="Proteomes" id="UP000832034"/>
    </source>
</evidence>
<dbReference type="PANTHER" id="PTHR34821">
    <property type="entry name" value="INNER MEMBRANE PROTEIN YDCZ"/>
    <property type="match status" value="1"/>
</dbReference>
<gene>
    <name evidence="2" type="ORF">LVJ81_01735</name>
</gene>
<dbReference type="PANTHER" id="PTHR34821:SF2">
    <property type="entry name" value="INNER MEMBRANE PROTEIN YDCZ"/>
    <property type="match status" value="1"/>
</dbReference>
<feature type="transmembrane region" description="Helical" evidence="1">
    <location>
        <begin position="95"/>
        <end position="119"/>
    </location>
</feature>
<evidence type="ECO:0000256" key="1">
    <source>
        <dbReference type="SAM" id="Phobius"/>
    </source>
</evidence>
<keyword evidence="1" id="KW-0472">Membrane</keyword>
<sequence>MQWLYLSMALIAGVLLSTQAAVNSQLAKSLLQQPLLAAFISFLIGTLLLFSIVLFKGQLPTLQLLPQQAWWKWTGGLMGAFLVCSSIIVAPKVGVANMLLFIIMGQLCAGLLIDHYGWLNMPLKPIDLSKIMGMGIIILGLLVFFFGHKWLKF</sequence>
<keyword evidence="1" id="KW-1133">Transmembrane helix</keyword>
<dbReference type="Pfam" id="PF04657">
    <property type="entry name" value="DMT_YdcZ"/>
    <property type="match status" value="1"/>
</dbReference>
<reference evidence="2" key="2">
    <citation type="journal article" date="2022" name="Res Sq">
        <title>Evolution of multicellular longitudinally dividing oral cavity symbionts (Neisseriaceae).</title>
        <authorList>
            <person name="Nyongesa S."/>
            <person name="Weber P."/>
            <person name="Bernet E."/>
            <person name="Pullido F."/>
            <person name="Nieckarz M."/>
            <person name="Delaby M."/>
            <person name="Nieves C."/>
            <person name="Viehboeck T."/>
            <person name="Krause N."/>
            <person name="Rivera-Millot A."/>
            <person name="Nakamura A."/>
            <person name="Vischer N."/>
            <person name="VanNieuwenhze M."/>
            <person name="Brun Y."/>
            <person name="Cava F."/>
            <person name="Bulgheresi S."/>
            <person name="Veyrier F."/>
        </authorList>
    </citation>
    <scope>NUCLEOTIDE SEQUENCE</scope>
    <source>
        <strain evidence="2">SAG 1488-6</strain>
    </source>
</reference>